<keyword evidence="1" id="KW-0175">Coiled coil</keyword>
<feature type="chain" id="PRO_5020626202" description="Tail fiber domain-containing protein" evidence="2">
    <location>
        <begin position="21"/>
        <end position="319"/>
    </location>
</feature>
<name>A0A4Q1D3B7_9BACT</name>
<evidence type="ECO:0000256" key="2">
    <source>
        <dbReference type="SAM" id="SignalP"/>
    </source>
</evidence>
<sequence length="319" mass="34420">MKKVIALLIAGSVVLNYSFAQETLQSVTDRGSITTNPITLSVGSGDEVLRLHRSSGFIAGYNNAGSVRNGYLEFGNAGTGTGVGGDGNNPVSLVTKGLIRAIVLPDGNVGVGTTSPVEKLHVMGNIRSEGLVRFYTPYVDAGGTSGIVANPNGWTRIDPNGGRFIMTVFKEDVEAARNILDIERVDTWQKLMELKADGSGFFQGNIGIGTTTPQSKLAVNGNITTKKIKVTQIGWPDYVFDSSYQLPSLSHVETFITENKHLPEVPSAAEVKKDGLDLGDTQVVLLKKIEELTLYIIQQNKEITELKKRVSDIEVKQPQ</sequence>
<organism evidence="3 4">
    <name type="scientific">Filimonas effusa</name>
    <dbReference type="NCBI Taxonomy" id="2508721"/>
    <lineage>
        <taxon>Bacteria</taxon>
        <taxon>Pseudomonadati</taxon>
        <taxon>Bacteroidota</taxon>
        <taxon>Chitinophagia</taxon>
        <taxon>Chitinophagales</taxon>
        <taxon>Chitinophagaceae</taxon>
        <taxon>Filimonas</taxon>
    </lineage>
</organism>
<feature type="coiled-coil region" evidence="1">
    <location>
        <begin position="289"/>
        <end position="316"/>
    </location>
</feature>
<gene>
    <name evidence="3" type="ORF">ESB13_12295</name>
</gene>
<keyword evidence="2" id="KW-0732">Signal</keyword>
<dbReference type="OrthoDB" id="651162at2"/>
<dbReference type="EMBL" id="SDHZ01000002">
    <property type="protein sequence ID" value="RXK82902.1"/>
    <property type="molecule type" value="Genomic_DNA"/>
</dbReference>
<dbReference type="RefSeq" id="WP_129003685.1">
    <property type="nucleotide sequence ID" value="NZ_SDHZ01000002.1"/>
</dbReference>
<evidence type="ECO:0008006" key="5">
    <source>
        <dbReference type="Google" id="ProtNLM"/>
    </source>
</evidence>
<keyword evidence="4" id="KW-1185">Reference proteome</keyword>
<dbReference type="Proteomes" id="UP000290545">
    <property type="component" value="Unassembled WGS sequence"/>
</dbReference>
<evidence type="ECO:0000313" key="3">
    <source>
        <dbReference type="EMBL" id="RXK82902.1"/>
    </source>
</evidence>
<reference evidence="3 4" key="1">
    <citation type="submission" date="2019-01" db="EMBL/GenBank/DDBJ databases">
        <title>Filimonas sp. strain TTM-71.</title>
        <authorList>
            <person name="Chen W.-M."/>
        </authorList>
    </citation>
    <scope>NUCLEOTIDE SEQUENCE [LARGE SCALE GENOMIC DNA]</scope>
    <source>
        <strain evidence="3 4">TTM-71</strain>
    </source>
</reference>
<evidence type="ECO:0000256" key="1">
    <source>
        <dbReference type="SAM" id="Coils"/>
    </source>
</evidence>
<evidence type="ECO:0000313" key="4">
    <source>
        <dbReference type="Proteomes" id="UP000290545"/>
    </source>
</evidence>
<protein>
    <recommendedName>
        <fullName evidence="5">Tail fiber domain-containing protein</fullName>
    </recommendedName>
</protein>
<accession>A0A4Q1D3B7</accession>
<dbReference type="AlphaFoldDB" id="A0A4Q1D3B7"/>
<feature type="signal peptide" evidence="2">
    <location>
        <begin position="1"/>
        <end position="20"/>
    </location>
</feature>
<comment type="caution">
    <text evidence="3">The sequence shown here is derived from an EMBL/GenBank/DDBJ whole genome shotgun (WGS) entry which is preliminary data.</text>
</comment>
<proteinExistence type="predicted"/>